<proteinExistence type="predicted"/>
<reference evidence="1 2" key="1">
    <citation type="submission" date="2018-08" db="EMBL/GenBank/DDBJ databases">
        <title>Genome and evolution of the arbuscular mycorrhizal fungus Diversispora epigaea (formerly Glomus versiforme) and its bacterial endosymbionts.</title>
        <authorList>
            <person name="Sun X."/>
            <person name="Fei Z."/>
            <person name="Harrison M."/>
        </authorList>
    </citation>
    <scope>NUCLEOTIDE SEQUENCE [LARGE SCALE GENOMIC DNA]</scope>
    <source>
        <strain evidence="1 2">IT104</strain>
    </source>
</reference>
<evidence type="ECO:0000313" key="2">
    <source>
        <dbReference type="Proteomes" id="UP000266861"/>
    </source>
</evidence>
<sequence length="124" mass="14601">MSDYKILFDRSGFKDIQAIEAQIPLCVLKLNNEFDLLKERYANWPQPKYVYPYLKLINILKSHFLKLTLYIDPYIDMSDYKILFDRSGFVKNDDNENPFDLRLCNNCKQSLKAGNTSIFSLANM</sequence>
<comment type="caution">
    <text evidence="1">The sequence shown here is derived from an EMBL/GenBank/DDBJ whole genome shotgun (WGS) entry which is preliminary data.</text>
</comment>
<keyword evidence="2" id="KW-1185">Reference proteome</keyword>
<name>A0A397JB68_9GLOM</name>
<accession>A0A397JB68</accession>
<gene>
    <name evidence="1" type="ORF">Glove_64g146</name>
</gene>
<evidence type="ECO:0000313" key="1">
    <source>
        <dbReference type="EMBL" id="RHZ85575.1"/>
    </source>
</evidence>
<dbReference type="Proteomes" id="UP000266861">
    <property type="component" value="Unassembled WGS sequence"/>
</dbReference>
<dbReference type="EMBL" id="PQFF01000061">
    <property type="protein sequence ID" value="RHZ85575.1"/>
    <property type="molecule type" value="Genomic_DNA"/>
</dbReference>
<organism evidence="1 2">
    <name type="scientific">Diversispora epigaea</name>
    <dbReference type="NCBI Taxonomy" id="1348612"/>
    <lineage>
        <taxon>Eukaryota</taxon>
        <taxon>Fungi</taxon>
        <taxon>Fungi incertae sedis</taxon>
        <taxon>Mucoromycota</taxon>
        <taxon>Glomeromycotina</taxon>
        <taxon>Glomeromycetes</taxon>
        <taxon>Diversisporales</taxon>
        <taxon>Diversisporaceae</taxon>
        <taxon>Diversispora</taxon>
    </lineage>
</organism>
<dbReference type="AlphaFoldDB" id="A0A397JB68"/>
<protein>
    <submittedName>
        <fullName evidence="1">Uncharacterized protein</fullName>
    </submittedName>
</protein>